<sequence length="118" mass="12664">MRSPPKSGDTLPLHNPCALWAHHVMEPPRRSIGGVLRWRDNFRIGAACARRNKTSRHDPPQKTSSFSLAAICGPRATSAITLSPLSGLRRLIPPRIAPASNIQPSAAPPSCPGNAFLS</sequence>
<proteinExistence type="predicted"/>
<feature type="region of interest" description="Disordered" evidence="1">
    <location>
        <begin position="98"/>
        <end position="118"/>
    </location>
</feature>
<dbReference type="AlphaFoldDB" id="A0A914WVN9"/>
<name>A0A914WVN9_9BILA</name>
<evidence type="ECO:0000313" key="2">
    <source>
        <dbReference type="Proteomes" id="UP000887566"/>
    </source>
</evidence>
<dbReference type="WBParaSite" id="PSAMB.scaffold5441size11672.g26730.t1">
    <property type="protein sequence ID" value="PSAMB.scaffold5441size11672.g26730.t1"/>
    <property type="gene ID" value="PSAMB.scaffold5441size11672.g26730"/>
</dbReference>
<dbReference type="Proteomes" id="UP000887566">
    <property type="component" value="Unplaced"/>
</dbReference>
<evidence type="ECO:0000313" key="3">
    <source>
        <dbReference type="WBParaSite" id="PSAMB.scaffold5441size11672.g26730.t1"/>
    </source>
</evidence>
<organism evidence="2 3">
    <name type="scientific">Plectus sambesii</name>
    <dbReference type="NCBI Taxonomy" id="2011161"/>
    <lineage>
        <taxon>Eukaryota</taxon>
        <taxon>Metazoa</taxon>
        <taxon>Ecdysozoa</taxon>
        <taxon>Nematoda</taxon>
        <taxon>Chromadorea</taxon>
        <taxon>Plectida</taxon>
        <taxon>Plectina</taxon>
        <taxon>Plectoidea</taxon>
        <taxon>Plectidae</taxon>
        <taxon>Plectus</taxon>
    </lineage>
</organism>
<evidence type="ECO:0000256" key="1">
    <source>
        <dbReference type="SAM" id="MobiDB-lite"/>
    </source>
</evidence>
<keyword evidence="2" id="KW-1185">Reference proteome</keyword>
<accession>A0A914WVN9</accession>
<reference evidence="3" key="1">
    <citation type="submission" date="2022-11" db="UniProtKB">
        <authorList>
            <consortium name="WormBaseParasite"/>
        </authorList>
    </citation>
    <scope>IDENTIFICATION</scope>
</reference>
<protein>
    <submittedName>
        <fullName evidence="3">Uncharacterized protein</fullName>
    </submittedName>
</protein>